<reference evidence="6 7" key="1">
    <citation type="journal article" date="2014" name="Genome Announc.">
        <title>Draft Genome Sequence of Streptomyces fradiae ATCC 19609, a Strain Highly Sensitive to Antibiotics.</title>
        <authorList>
            <person name="Bekker O.B."/>
            <person name="Klimina K.M."/>
            <person name="Vatlin A.A."/>
            <person name="Zakharevich N.V."/>
            <person name="Kasianov A.S."/>
            <person name="Danilenko V.N."/>
        </authorList>
    </citation>
    <scope>NUCLEOTIDE SEQUENCE [LARGE SCALE GENOMIC DNA]</scope>
    <source>
        <strain evidence="6 7">ATCC 19609</strain>
    </source>
</reference>
<evidence type="ECO:0000256" key="5">
    <source>
        <dbReference type="SAM" id="Phobius"/>
    </source>
</evidence>
<comment type="similarity">
    <text evidence="3">Belongs to the FPP/GGPP synthase family.</text>
</comment>
<dbReference type="PANTHER" id="PTHR12001:SF86">
    <property type="entry name" value="GERANYLGERANYL DIPHOSPHATE SYNTHASE"/>
    <property type="match status" value="1"/>
</dbReference>
<keyword evidence="5" id="KW-1133">Transmembrane helix</keyword>
<evidence type="ECO:0000256" key="2">
    <source>
        <dbReference type="ARBA" id="ARBA00022842"/>
    </source>
</evidence>
<evidence type="ECO:0000256" key="1">
    <source>
        <dbReference type="ARBA" id="ARBA00022723"/>
    </source>
</evidence>
<dbReference type="Proteomes" id="UP000028058">
    <property type="component" value="Unassembled WGS sequence"/>
</dbReference>
<proteinExistence type="inferred from homology"/>
<dbReference type="PROSITE" id="PS00723">
    <property type="entry name" value="POLYPRENYL_SYNTHASE_1"/>
    <property type="match status" value="1"/>
</dbReference>
<keyword evidence="2" id="KW-0460">Magnesium</keyword>
<dbReference type="SFLD" id="SFLDS00005">
    <property type="entry name" value="Isoprenoid_Synthase_Type_I"/>
    <property type="match status" value="1"/>
</dbReference>
<dbReference type="InterPro" id="IPR008949">
    <property type="entry name" value="Isoprenoid_synthase_dom_sf"/>
</dbReference>
<keyword evidence="5" id="KW-0812">Transmembrane</keyword>
<dbReference type="Gene3D" id="1.10.600.10">
    <property type="entry name" value="Farnesyl Diphosphate Synthase"/>
    <property type="match status" value="1"/>
</dbReference>
<name>A0A3M8ESB8_9ACTN</name>
<feature type="transmembrane region" description="Helical" evidence="5">
    <location>
        <begin position="134"/>
        <end position="155"/>
    </location>
</feature>
<dbReference type="InterPro" id="IPR000092">
    <property type="entry name" value="Polyprenyl_synt"/>
</dbReference>
<feature type="region of interest" description="Disordered" evidence="4">
    <location>
        <begin position="1"/>
        <end position="28"/>
    </location>
</feature>
<dbReference type="InterPro" id="IPR033749">
    <property type="entry name" value="Polyprenyl_synt_CS"/>
</dbReference>
<organism evidence="6 7">
    <name type="scientific">Streptomyces xinghaiensis</name>
    <dbReference type="NCBI Taxonomy" id="1038928"/>
    <lineage>
        <taxon>Bacteria</taxon>
        <taxon>Bacillati</taxon>
        <taxon>Actinomycetota</taxon>
        <taxon>Actinomycetes</taxon>
        <taxon>Kitasatosporales</taxon>
        <taxon>Streptomycetaceae</taxon>
        <taxon>Streptomyces</taxon>
    </lineage>
</organism>
<gene>
    <name evidence="6" type="ORF">SFRA_030920</name>
</gene>
<accession>A0A3M8ESB8</accession>
<dbReference type="Pfam" id="PF00348">
    <property type="entry name" value="polyprenyl_synt"/>
    <property type="match status" value="1"/>
</dbReference>
<comment type="caution">
    <text evidence="6">The sequence shown here is derived from an EMBL/GenBank/DDBJ whole genome shotgun (WGS) entry which is preliminary data.</text>
</comment>
<dbReference type="GO" id="GO:0008299">
    <property type="term" value="P:isoprenoid biosynthetic process"/>
    <property type="evidence" value="ECO:0007669"/>
    <property type="project" value="InterPro"/>
</dbReference>
<dbReference type="PANTHER" id="PTHR12001">
    <property type="entry name" value="GERANYLGERANYL PYROPHOSPHATE SYNTHASE"/>
    <property type="match status" value="1"/>
</dbReference>
<evidence type="ECO:0000256" key="3">
    <source>
        <dbReference type="RuleBase" id="RU004466"/>
    </source>
</evidence>
<evidence type="ECO:0000313" key="6">
    <source>
        <dbReference type="EMBL" id="RKM90874.1"/>
    </source>
</evidence>
<dbReference type="EMBL" id="JNAD02000021">
    <property type="protein sequence ID" value="RKM90874.1"/>
    <property type="molecule type" value="Genomic_DNA"/>
</dbReference>
<dbReference type="RefSeq" id="WP_105165688.1">
    <property type="nucleotide sequence ID" value="NZ_CP134822.1"/>
</dbReference>
<dbReference type="SUPFAM" id="SSF48576">
    <property type="entry name" value="Terpenoid synthases"/>
    <property type="match status" value="1"/>
</dbReference>
<dbReference type="GO" id="GO:0004659">
    <property type="term" value="F:prenyltransferase activity"/>
    <property type="evidence" value="ECO:0007669"/>
    <property type="project" value="InterPro"/>
</dbReference>
<keyword evidence="7" id="KW-1185">Reference proteome</keyword>
<dbReference type="OrthoDB" id="4497239at2"/>
<sequence length="359" mass="37225">MTTAGGTRTRTATGAGTAAEPPGDAGPETWLRHAREVTDPVLREAVGTLHPRARTVAGYHLGWWDAQGRPVSAGWGKAVRPALVLLAARAAGARPGTAGSSAAAVQLAHDSSLLHDDIIDRDATRRHRPAAWRVFGLAGALLAGDAMLALAVSLVREDGRGTPAGAVLNDAVQQFIGGQFEDIGFEERADVSLTECTTMAARKTGALMGAACRLGALAGGADETRATGLDAFGRSLGLAFQHVDDLLGIWGDPGATGKPAGADLHARKKSLPVVAALSSGTPEAAELAALYTRDPSLDDAEALRRAAALAERAGGRRRSADLARRHLSEALDHLDGTGLPRPGTRPLRTLAHWLAGRDH</sequence>
<keyword evidence="1" id="KW-0479">Metal-binding</keyword>
<dbReference type="AlphaFoldDB" id="A0A3M8ESB8"/>
<dbReference type="CDD" id="cd00685">
    <property type="entry name" value="Trans_IPPS_HT"/>
    <property type="match status" value="1"/>
</dbReference>
<evidence type="ECO:0000313" key="7">
    <source>
        <dbReference type="Proteomes" id="UP000028058"/>
    </source>
</evidence>
<protein>
    <submittedName>
        <fullName evidence="6">Polyprenyl synthetase family protein</fullName>
    </submittedName>
</protein>
<keyword evidence="3" id="KW-0808">Transferase</keyword>
<dbReference type="GO" id="GO:0046872">
    <property type="term" value="F:metal ion binding"/>
    <property type="evidence" value="ECO:0007669"/>
    <property type="project" value="UniProtKB-KW"/>
</dbReference>
<evidence type="ECO:0000256" key="4">
    <source>
        <dbReference type="SAM" id="MobiDB-lite"/>
    </source>
</evidence>
<keyword evidence="5" id="KW-0472">Membrane</keyword>